<accession>A0A0F9ES51</accession>
<protein>
    <submittedName>
        <fullName evidence="1">Uncharacterized protein</fullName>
    </submittedName>
</protein>
<proteinExistence type="predicted"/>
<dbReference type="AlphaFoldDB" id="A0A0F9ES51"/>
<evidence type="ECO:0000313" key="1">
    <source>
        <dbReference type="EMBL" id="KKL76953.1"/>
    </source>
</evidence>
<comment type="caution">
    <text evidence="1">The sequence shown here is derived from an EMBL/GenBank/DDBJ whole genome shotgun (WGS) entry which is preliminary data.</text>
</comment>
<name>A0A0F9ES51_9ZZZZ</name>
<gene>
    <name evidence="1" type="ORF">LCGC14_2039700</name>
</gene>
<reference evidence="1" key="1">
    <citation type="journal article" date="2015" name="Nature">
        <title>Complex archaea that bridge the gap between prokaryotes and eukaryotes.</title>
        <authorList>
            <person name="Spang A."/>
            <person name="Saw J.H."/>
            <person name="Jorgensen S.L."/>
            <person name="Zaremba-Niedzwiedzka K."/>
            <person name="Martijn J."/>
            <person name="Lind A.E."/>
            <person name="van Eijk R."/>
            <person name="Schleper C."/>
            <person name="Guy L."/>
            <person name="Ettema T.J."/>
        </authorList>
    </citation>
    <scope>NUCLEOTIDE SEQUENCE</scope>
</reference>
<dbReference type="EMBL" id="LAZR01023892">
    <property type="protein sequence ID" value="KKL76953.1"/>
    <property type="molecule type" value="Genomic_DNA"/>
</dbReference>
<organism evidence="1">
    <name type="scientific">marine sediment metagenome</name>
    <dbReference type="NCBI Taxonomy" id="412755"/>
    <lineage>
        <taxon>unclassified sequences</taxon>
        <taxon>metagenomes</taxon>
        <taxon>ecological metagenomes</taxon>
    </lineage>
</organism>
<sequence>MTPTLHELADFTGHTILFTDPEHDDFVVLKAGNDFVKNFYGQMVIIGHRCKMFKVAQFLSSEDALQGQCWWCKAKVPESILTIWKLQNFDNLPRIIENVAFIKHWKAKDPANGSS</sequence>